<accession>A0AAD6ZD53</accession>
<sequence length="94" mass="10315">MAAAHRLRFMTQNVRWDGDVLDLGAGEDVLKYVRTHGFAAPVLVLCTSSIHSTRFVAVYERAGSTTDAGVVRGYIVSLAVGVRDTEWVGFDRKT</sequence>
<gene>
    <name evidence="1" type="ORF">DFH08DRAFT_893023</name>
</gene>
<comment type="caution">
    <text evidence="1">The sequence shown here is derived from an EMBL/GenBank/DDBJ whole genome shotgun (WGS) entry which is preliminary data.</text>
</comment>
<reference evidence="1" key="1">
    <citation type="submission" date="2023-03" db="EMBL/GenBank/DDBJ databases">
        <title>Massive genome expansion in bonnet fungi (Mycena s.s.) driven by repeated elements and novel gene families across ecological guilds.</title>
        <authorList>
            <consortium name="Lawrence Berkeley National Laboratory"/>
            <person name="Harder C.B."/>
            <person name="Miyauchi S."/>
            <person name="Viragh M."/>
            <person name="Kuo A."/>
            <person name="Thoen E."/>
            <person name="Andreopoulos B."/>
            <person name="Lu D."/>
            <person name="Skrede I."/>
            <person name="Drula E."/>
            <person name="Henrissat B."/>
            <person name="Morin E."/>
            <person name="Kohler A."/>
            <person name="Barry K."/>
            <person name="LaButti K."/>
            <person name="Morin E."/>
            <person name="Salamov A."/>
            <person name="Lipzen A."/>
            <person name="Mereny Z."/>
            <person name="Hegedus B."/>
            <person name="Baldrian P."/>
            <person name="Stursova M."/>
            <person name="Weitz H."/>
            <person name="Taylor A."/>
            <person name="Grigoriev I.V."/>
            <person name="Nagy L.G."/>
            <person name="Martin F."/>
            <person name="Kauserud H."/>
        </authorList>
    </citation>
    <scope>NUCLEOTIDE SEQUENCE</scope>
    <source>
        <strain evidence="1">CBHHK002</strain>
    </source>
</reference>
<organism evidence="1 2">
    <name type="scientific">Mycena albidolilacea</name>
    <dbReference type="NCBI Taxonomy" id="1033008"/>
    <lineage>
        <taxon>Eukaryota</taxon>
        <taxon>Fungi</taxon>
        <taxon>Dikarya</taxon>
        <taxon>Basidiomycota</taxon>
        <taxon>Agaricomycotina</taxon>
        <taxon>Agaricomycetes</taxon>
        <taxon>Agaricomycetidae</taxon>
        <taxon>Agaricales</taxon>
        <taxon>Marasmiineae</taxon>
        <taxon>Mycenaceae</taxon>
        <taxon>Mycena</taxon>
    </lineage>
</organism>
<evidence type="ECO:0000313" key="1">
    <source>
        <dbReference type="EMBL" id="KAJ7318231.1"/>
    </source>
</evidence>
<name>A0AAD6ZD53_9AGAR</name>
<proteinExistence type="predicted"/>
<evidence type="ECO:0000313" key="2">
    <source>
        <dbReference type="Proteomes" id="UP001218218"/>
    </source>
</evidence>
<keyword evidence="2" id="KW-1185">Reference proteome</keyword>
<protein>
    <submittedName>
        <fullName evidence="1">Uncharacterized protein</fullName>
    </submittedName>
</protein>
<dbReference type="Proteomes" id="UP001218218">
    <property type="component" value="Unassembled WGS sequence"/>
</dbReference>
<dbReference type="EMBL" id="JARIHO010000059">
    <property type="protein sequence ID" value="KAJ7318231.1"/>
    <property type="molecule type" value="Genomic_DNA"/>
</dbReference>
<dbReference type="AlphaFoldDB" id="A0AAD6ZD53"/>